<dbReference type="PANTHER" id="PTHR47894:SF4">
    <property type="entry name" value="HTH-TYPE TRANSCRIPTIONAL REGULATOR GADX"/>
    <property type="match status" value="1"/>
</dbReference>
<dbReference type="InterPro" id="IPR018060">
    <property type="entry name" value="HTH_AraC"/>
</dbReference>
<dbReference type="InterPro" id="IPR020449">
    <property type="entry name" value="Tscrpt_reg_AraC-type_HTH"/>
</dbReference>
<reference evidence="5 6" key="1">
    <citation type="submission" date="2023-10" db="EMBL/GenBank/DDBJ databases">
        <title>Characteristics and mechanism of a salt-tolerant marine origin heterotrophic nitrifying- aerobic denitrifying bacteria Marinobacter xestospongiae HN1.</title>
        <authorList>
            <person name="Qi R."/>
        </authorList>
    </citation>
    <scope>NUCLEOTIDE SEQUENCE [LARGE SCALE GENOMIC DNA]</scope>
    <source>
        <strain evidence="5 6">HN1</strain>
    </source>
</reference>
<feature type="domain" description="HTH araC/xylS-type" evidence="4">
    <location>
        <begin position="69"/>
        <end position="167"/>
    </location>
</feature>
<dbReference type="PANTHER" id="PTHR47894">
    <property type="entry name" value="HTH-TYPE TRANSCRIPTIONAL REGULATOR GADX"/>
    <property type="match status" value="1"/>
</dbReference>
<gene>
    <name evidence="5" type="ORF">RYS15_16780</name>
</gene>
<dbReference type="Proteomes" id="UP001269819">
    <property type="component" value="Unassembled WGS sequence"/>
</dbReference>
<evidence type="ECO:0000256" key="3">
    <source>
        <dbReference type="ARBA" id="ARBA00023163"/>
    </source>
</evidence>
<comment type="caution">
    <text evidence="5">The sequence shown here is derived from an EMBL/GenBank/DDBJ whole genome shotgun (WGS) entry which is preliminary data.</text>
</comment>
<keyword evidence="3" id="KW-0804">Transcription</keyword>
<organism evidence="5 6">
    <name type="scientific">Marinobacter xestospongiae</name>
    <dbReference type="NCBI Taxonomy" id="994319"/>
    <lineage>
        <taxon>Bacteria</taxon>
        <taxon>Pseudomonadati</taxon>
        <taxon>Pseudomonadota</taxon>
        <taxon>Gammaproteobacteria</taxon>
        <taxon>Pseudomonadales</taxon>
        <taxon>Marinobacteraceae</taxon>
        <taxon>Marinobacter</taxon>
    </lineage>
</organism>
<evidence type="ECO:0000256" key="2">
    <source>
        <dbReference type="ARBA" id="ARBA00023125"/>
    </source>
</evidence>
<evidence type="ECO:0000256" key="1">
    <source>
        <dbReference type="ARBA" id="ARBA00023015"/>
    </source>
</evidence>
<dbReference type="Pfam" id="PF12833">
    <property type="entry name" value="HTH_18"/>
    <property type="match status" value="1"/>
</dbReference>
<keyword evidence="1" id="KW-0805">Transcription regulation</keyword>
<keyword evidence="6" id="KW-1185">Reference proteome</keyword>
<dbReference type="SMART" id="SM00342">
    <property type="entry name" value="HTH_ARAC"/>
    <property type="match status" value="1"/>
</dbReference>
<evidence type="ECO:0000313" key="5">
    <source>
        <dbReference type="EMBL" id="MDV2080345.1"/>
    </source>
</evidence>
<accession>A0ABU3W1Y3</accession>
<evidence type="ECO:0000259" key="4">
    <source>
        <dbReference type="PROSITE" id="PS01124"/>
    </source>
</evidence>
<dbReference type="SUPFAM" id="SSF46689">
    <property type="entry name" value="Homeodomain-like"/>
    <property type="match status" value="1"/>
</dbReference>
<protein>
    <submittedName>
        <fullName evidence="5">Helix-turn-helix transcriptional regulator</fullName>
    </submittedName>
</protein>
<dbReference type="PRINTS" id="PR00032">
    <property type="entry name" value="HTHARAC"/>
</dbReference>
<dbReference type="EMBL" id="JAWIIJ010000013">
    <property type="protein sequence ID" value="MDV2080345.1"/>
    <property type="molecule type" value="Genomic_DNA"/>
</dbReference>
<keyword evidence="2" id="KW-0238">DNA-binding</keyword>
<dbReference type="PROSITE" id="PS01124">
    <property type="entry name" value="HTH_ARAC_FAMILY_2"/>
    <property type="match status" value="1"/>
</dbReference>
<dbReference type="RefSeq" id="WP_316974761.1">
    <property type="nucleotide sequence ID" value="NZ_JAWIIJ010000013.1"/>
</dbReference>
<evidence type="ECO:0000313" key="6">
    <source>
        <dbReference type="Proteomes" id="UP001269819"/>
    </source>
</evidence>
<proteinExistence type="predicted"/>
<name>A0ABU3W1Y3_9GAMM</name>
<sequence length="171" mass="18898">MSDNARSELAAAMMAYLAREDGSGDLDSLAELGMLTSYPGQGTAPTSGQLEQLWQLVQLRLSRASTITARVQKLIRAQLARGRIGMDSVACQLHISRHTLYQRLKAENQCFAGLLEQERREQALRYLAMPDPPLVIVAERLGFSELSAFSRAFKRWAGLSPAAYRARMLAG</sequence>
<dbReference type="Gene3D" id="1.10.10.60">
    <property type="entry name" value="Homeodomain-like"/>
    <property type="match status" value="1"/>
</dbReference>
<dbReference type="InterPro" id="IPR009057">
    <property type="entry name" value="Homeodomain-like_sf"/>
</dbReference>